<keyword evidence="2" id="KW-1185">Reference proteome</keyword>
<dbReference type="Proteomes" id="UP000277811">
    <property type="component" value="Unassembled WGS sequence"/>
</dbReference>
<gene>
    <name evidence="1" type="ORF">LUCI_0456</name>
</gene>
<evidence type="ECO:0000313" key="1">
    <source>
        <dbReference type="EMBL" id="VBB05249.1"/>
    </source>
</evidence>
<organism evidence="1 2">
    <name type="scientific">Lucifera butyrica</name>
    <dbReference type="NCBI Taxonomy" id="1351585"/>
    <lineage>
        <taxon>Bacteria</taxon>
        <taxon>Bacillati</taxon>
        <taxon>Bacillota</taxon>
        <taxon>Negativicutes</taxon>
        <taxon>Veillonellales</taxon>
        <taxon>Veillonellaceae</taxon>
        <taxon>Lucifera</taxon>
    </lineage>
</organism>
<reference evidence="1 2" key="1">
    <citation type="submission" date="2018-06" db="EMBL/GenBank/DDBJ databases">
        <authorList>
            <person name="Strepis N."/>
        </authorList>
    </citation>
    <scope>NUCLEOTIDE SEQUENCE [LARGE SCALE GENOMIC DNA]</scope>
    <source>
        <strain evidence="1">LUCI</strain>
    </source>
</reference>
<dbReference type="EMBL" id="UPPP01000054">
    <property type="protein sequence ID" value="VBB05249.1"/>
    <property type="molecule type" value="Genomic_DNA"/>
</dbReference>
<sequence>MVPKVAAIENVKNQTRNGKPPYFTKDGYKKQGANSFDLALRKVMRRTP</sequence>
<dbReference type="RefSeq" id="WP_165865852.1">
    <property type="nucleotide sequence ID" value="NZ_UPPP01000054.1"/>
</dbReference>
<evidence type="ECO:0000313" key="2">
    <source>
        <dbReference type="Proteomes" id="UP000277811"/>
    </source>
</evidence>
<proteinExistence type="predicted"/>
<protein>
    <submittedName>
        <fullName evidence="1">Uncharacterized protein</fullName>
    </submittedName>
</protein>
<dbReference type="AlphaFoldDB" id="A0A498R258"/>
<name>A0A498R258_9FIRM</name>
<accession>A0A498R258</accession>